<organism evidence="3 4">
    <name type="scientific">Dyella psychrodurans</name>
    <dbReference type="NCBI Taxonomy" id="1927960"/>
    <lineage>
        <taxon>Bacteria</taxon>
        <taxon>Pseudomonadati</taxon>
        <taxon>Pseudomonadota</taxon>
        <taxon>Gammaproteobacteria</taxon>
        <taxon>Lysobacterales</taxon>
        <taxon>Rhodanobacteraceae</taxon>
        <taxon>Dyella</taxon>
    </lineage>
</organism>
<feature type="domain" description="Peptidoglycan binding-like" evidence="2">
    <location>
        <begin position="250"/>
        <end position="311"/>
    </location>
</feature>
<comment type="caution">
    <text evidence="3">The sequence shown here is derived from an EMBL/GenBank/DDBJ whole genome shotgun (WGS) entry which is preliminary data.</text>
</comment>
<name>A0A370WX34_9GAMM</name>
<dbReference type="OrthoDB" id="5933966at2"/>
<gene>
    <name evidence="3" type="ORF">DWU99_19215</name>
</gene>
<dbReference type="RefSeq" id="WP_115479709.1">
    <property type="nucleotide sequence ID" value="NZ_QRBF01000009.1"/>
</dbReference>
<accession>A0A370WX34</accession>
<feature type="region of interest" description="Disordered" evidence="1">
    <location>
        <begin position="227"/>
        <end position="251"/>
    </location>
</feature>
<dbReference type="SUPFAM" id="SSF47090">
    <property type="entry name" value="PGBD-like"/>
    <property type="match status" value="1"/>
</dbReference>
<reference evidence="3 4" key="1">
    <citation type="submission" date="2018-07" db="EMBL/GenBank/DDBJ databases">
        <title>Dyella monticola sp. nov. and Dyella psychrodurans sp. nov. isolated from monsoon evergreen broad-leaved forest soil of Dinghu Mountain, China.</title>
        <authorList>
            <person name="Gao Z."/>
            <person name="Qiu L."/>
        </authorList>
    </citation>
    <scope>NUCLEOTIDE SEQUENCE [LARGE SCALE GENOMIC DNA]</scope>
    <source>
        <strain evidence="3 4">4MSK11</strain>
    </source>
</reference>
<dbReference type="Gene3D" id="1.10.101.10">
    <property type="entry name" value="PGBD-like superfamily/PGBD"/>
    <property type="match status" value="1"/>
</dbReference>
<dbReference type="InterPro" id="IPR002477">
    <property type="entry name" value="Peptidoglycan-bd-like"/>
</dbReference>
<feature type="compositionally biased region" description="Polar residues" evidence="1">
    <location>
        <begin position="227"/>
        <end position="236"/>
    </location>
</feature>
<dbReference type="InterPro" id="IPR036366">
    <property type="entry name" value="PGBDSf"/>
</dbReference>
<dbReference type="EMBL" id="QRBF01000009">
    <property type="protein sequence ID" value="RDS80708.1"/>
    <property type="molecule type" value="Genomic_DNA"/>
</dbReference>
<dbReference type="Pfam" id="PF01471">
    <property type="entry name" value="PG_binding_1"/>
    <property type="match status" value="1"/>
</dbReference>
<evidence type="ECO:0000259" key="2">
    <source>
        <dbReference type="Pfam" id="PF01471"/>
    </source>
</evidence>
<protein>
    <submittedName>
        <fullName evidence="3">Peptidoglycan-binding protein</fullName>
    </submittedName>
</protein>
<dbReference type="InterPro" id="IPR036365">
    <property type="entry name" value="PGBD-like_sf"/>
</dbReference>
<keyword evidence="4" id="KW-1185">Reference proteome</keyword>
<evidence type="ECO:0000256" key="1">
    <source>
        <dbReference type="SAM" id="MobiDB-lite"/>
    </source>
</evidence>
<dbReference type="Proteomes" id="UP000255334">
    <property type="component" value="Unassembled WGS sequence"/>
</dbReference>
<evidence type="ECO:0000313" key="3">
    <source>
        <dbReference type="EMBL" id="RDS80708.1"/>
    </source>
</evidence>
<proteinExistence type="predicted"/>
<sequence>MSDSATITREQLLTVYVATELGGKAVDSNHFSYAGLAKSTYSFGLLQFDVGHSGADNNNPVEDFLTANGFGTADIKDLKSHGGLSREKLDALDAKLQAIPQAKIDQFTNDQLDRRVADVGSAIDRVRALNPTAADAIVQDPKLQLGIADYANQFGHAGPQLVGFLAGKSETLKTTGITVQAGNPPTREDIQTFIGATQFGHNPANARGVAGREERFNKAMDELGLGSATQNQQRSADSMAHPKSLRQGDRGEAVGITQQQLRDLGYTDAKGKPLPVDNDFGPSTYAAVKAFQSDQGLTSDGVVGKDTANALTTQVDALQKNQGPNALNGPTAFDITKDSSVHDMFEAICAAAGKGDINGMTAVGHAYAQSPEGLAGLAMGAQANQMQAQVMQQAQLLQQQAQTQVRQQGPVMTR</sequence>
<evidence type="ECO:0000313" key="4">
    <source>
        <dbReference type="Proteomes" id="UP000255334"/>
    </source>
</evidence>
<dbReference type="AlphaFoldDB" id="A0A370WX34"/>